<keyword evidence="3" id="KW-1185">Reference proteome</keyword>
<evidence type="ECO:0000256" key="1">
    <source>
        <dbReference type="SAM" id="MobiDB-lite"/>
    </source>
</evidence>
<reference evidence="2" key="1">
    <citation type="journal article" date="2021" name="Nat. Commun.">
        <title>Genetic determinants of endophytism in the Arabidopsis root mycobiome.</title>
        <authorList>
            <person name="Mesny F."/>
            <person name="Miyauchi S."/>
            <person name="Thiergart T."/>
            <person name="Pickel B."/>
            <person name="Atanasova L."/>
            <person name="Karlsson M."/>
            <person name="Huettel B."/>
            <person name="Barry K.W."/>
            <person name="Haridas S."/>
            <person name="Chen C."/>
            <person name="Bauer D."/>
            <person name="Andreopoulos W."/>
            <person name="Pangilinan J."/>
            <person name="LaButti K."/>
            <person name="Riley R."/>
            <person name="Lipzen A."/>
            <person name="Clum A."/>
            <person name="Drula E."/>
            <person name="Henrissat B."/>
            <person name="Kohler A."/>
            <person name="Grigoriev I.V."/>
            <person name="Martin F.M."/>
            <person name="Hacquard S."/>
        </authorList>
    </citation>
    <scope>NUCLEOTIDE SEQUENCE</scope>
    <source>
        <strain evidence="2">MPI-SDFR-AT-0120</strain>
    </source>
</reference>
<name>A0A8K0VTS3_9PLEO</name>
<dbReference type="AlphaFoldDB" id="A0A8K0VTS3"/>
<gene>
    <name evidence="2" type="ORF">FB567DRAFT_536145</name>
</gene>
<evidence type="ECO:0000313" key="3">
    <source>
        <dbReference type="Proteomes" id="UP000813461"/>
    </source>
</evidence>
<feature type="compositionally biased region" description="Polar residues" evidence="1">
    <location>
        <begin position="115"/>
        <end position="130"/>
    </location>
</feature>
<feature type="region of interest" description="Disordered" evidence="1">
    <location>
        <begin position="115"/>
        <end position="134"/>
    </location>
</feature>
<dbReference type="Proteomes" id="UP000813461">
    <property type="component" value="Unassembled WGS sequence"/>
</dbReference>
<proteinExistence type="predicted"/>
<accession>A0A8K0VTS3</accession>
<protein>
    <submittedName>
        <fullName evidence="2">Uncharacterized protein</fullName>
    </submittedName>
</protein>
<sequence length="256" mass="28746">MVNPSTIQQLQVHPSLDAQKEVHTLVQPRQMILLRHLAAALHKAAPAGVLSSRQQEVLMKRPLERVKRYVRQRNTPVVGSCFAQSAGNKVPTCSPATSGYRRINCQLQERLDSNNSSASRGVEEAQTSPPACSVETPPRLIPRVQLVWKLGLGGLQARCLYLFHWFMESSFATMAFVVVTRQRIVAGKRYGNFTRPCYSKLYRCTSTCSQGIDRAISQSRVTATDFWATDRLVEAERCWHECHFSAGSFSSCVFQK</sequence>
<comment type="caution">
    <text evidence="2">The sequence shown here is derived from an EMBL/GenBank/DDBJ whole genome shotgun (WGS) entry which is preliminary data.</text>
</comment>
<organism evidence="2 3">
    <name type="scientific">Paraphoma chrysanthemicola</name>
    <dbReference type="NCBI Taxonomy" id="798071"/>
    <lineage>
        <taxon>Eukaryota</taxon>
        <taxon>Fungi</taxon>
        <taxon>Dikarya</taxon>
        <taxon>Ascomycota</taxon>
        <taxon>Pezizomycotina</taxon>
        <taxon>Dothideomycetes</taxon>
        <taxon>Pleosporomycetidae</taxon>
        <taxon>Pleosporales</taxon>
        <taxon>Pleosporineae</taxon>
        <taxon>Phaeosphaeriaceae</taxon>
        <taxon>Paraphoma</taxon>
    </lineage>
</organism>
<evidence type="ECO:0000313" key="2">
    <source>
        <dbReference type="EMBL" id="KAH7075095.1"/>
    </source>
</evidence>
<dbReference type="EMBL" id="JAGMVJ010000020">
    <property type="protein sequence ID" value="KAH7075095.1"/>
    <property type="molecule type" value="Genomic_DNA"/>
</dbReference>